<evidence type="ECO:0000313" key="2">
    <source>
        <dbReference type="EMBL" id="MBW7461084.1"/>
    </source>
</evidence>
<dbReference type="Pfam" id="PF13335">
    <property type="entry name" value="Mg_chelatase_C"/>
    <property type="match status" value="1"/>
</dbReference>
<proteinExistence type="predicted"/>
<accession>A0ABS7CJP5</accession>
<dbReference type="InterPro" id="IPR027417">
    <property type="entry name" value="P-loop_NTPase"/>
</dbReference>
<sequence length="94" mass="10511">VLEASARQQERMKGLRPIAELAGDSLRRAVDLTQEADRMLKLAFDSLGVSLRAHDRILKLARTISDIEQSDLVEAEHIAEAVGYRSLDRNLLTL</sequence>
<dbReference type="EMBL" id="JAHZIK010002677">
    <property type="protein sequence ID" value="MBW7461084.1"/>
    <property type="molecule type" value="Genomic_DNA"/>
</dbReference>
<reference evidence="2 3" key="1">
    <citation type="submission" date="2021-07" db="EMBL/GenBank/DDBJ databases">
        <title>Paenibacillus radiodurans sp. nov., isolated from the southeastern edge of Tengger Desert.</title>
        <authorList>
            <person name="Zhang G."/>
        </authorList>
    </citation>
    <scope>NUCLEOTIDE SEQUENCE [LARGE SCALE GENOMIC DNA]</scope>
    <source>
        <strain evidence="2 3">CCM 7311</strain>
    </source>
</reference>
<feature type="domain" description="Mg chelatase-related protein C-terminal" evidence="1">
    <location>
        <begin position="1"/>
        <end position="85"/>
    </location>
</feature>
<gene>
    <name evidence="2" type="ORF">K0U00_44225</name>
</gene>
<keyword evidence="3" id="KW-1185">Reference proteome</keyword>
<keyword evidence="2" id="KW-0067">ATP-binding</keyword>
<dbReference type="GO" id="GO:0005524">
    <property type="term" value="F:ATP binding"/>
    <property type="evidence" value="ECO:0007669"/>
    <property type="project" value="UniProtKB-KW"/>
</dbReference>
<dbReference type="InterPro" id="IPR025158">
    <property type="entry name" value="Mg_chelat-rel_C"/>
</dbReference>
<name>A0ABS7CJP5_9BACL</name>
<protein>
    <submittedName>
        <fullName evidence="2">ATP-binding protein</fullName>
    </submittedName>
</protein>
<evidence type="ECO:0000259" key="1">
    <source>
        <dbReference type="Pfam" id="PF13335"/>
    </source>
</evidence>
<dbReference type="Proteomes" id="UP001519887">
    <property type="component" value="Unassembled WGS sequence"/>
</dbReference>
<keyword evidence="2" id="KW-0547">Nucleotide-binding</keyword>
<feature type="non-terminal residue" evidence="2">
    <location>
        <position position="1"/>
    </location>
</feature>
<dbReference type="Gene3D" id="3.40.50.300">
    <property type="entry name" value="P-loop containing nucleotide triphosphate hydrolases"/>
    <property type="match status" value="1"/>
</dbReference>
<evidence type="ECO:0000313" key="3">
    <source>
        <dbReference type="Proteomes" id="UP001519887"/>
    </source>
</evidence>
<comment type="caution">
    <text evidence="2">The sequence shown here is derived from an EMBL/GenBank/DDBJ whole genome shotgun (WGS) entry which is preliminary data.</text>
</comment>
<organism evidence="2 3">
    <name type="scientific">Paenibacillus sepulcri</name>
    <dbReference type="NCBI Taxonomy" id="359917"/>
    <lineage>
        <taxon>Bacteria</taxon>
        <taxon>Bacillati</taxon>
        <taxon>Bacillota</taxon>
        <taxon>Bacilli</taxon>
        <taxon>Bacillales</taxon>
        <taxon>Paenibacillaceae</taxon>
        <taxon>Paenibacillus</taxon>
    </lineage>
</organism>